<evidence type="ECO:0000313" key="7">
    <source>
        <dbReference type="EMBL" id="TDE17998.1"/>
    </source>
</evidence>
<reference evidence="7 8" key="1">
    <citation type="submission" date="2019-03" db="EMBL/GenBank/DDBJ databases">
        <title>Dyadobacter AR-3-6 sp. nov., isolated from arctic soil.</title>
        <authorList>
            <person name="Chaudhary D.K."/>
        </authorList>
    </citation>
    <scope>NUCLEOTIDE SEQUENCE [LARGE SCALE GENOMIC DNA]</scope>
    <source>
        <strain evidence="7 8">AR-3-6</strain>
    </source>
</reference>
<organism evidence="7 8">
    <name type="scientific">Dyadobacter psychrotolerans</name>
    <dbReference type="NCBI Taxonomy" id="2541721"/>
    <lineage>
        <taxon>Bacteria</taxon>
        <taxon>Pseudomonadati</taxon>
        <taxon>Bacteroidota</taxon>
        <taxon>Cytophagia</taxon>
        <taxon>Cytophagales</taxon>
        <taxon>Spirosomataceae</taxon>
        <taxon>Dyadobacter</taxon>
    </lineage>
</organism>
<dbReference type="EC" id="2.7.13.3" evidence="2"/>
<dbReference type="InterPro" id="IPR036890">
    <property type="entry name" value="HATPase_C_sf"/>
</dbReference>
<dbReference type="InterPro" id="IPR050351">
    <property type="entry name" value="BphY/WalK/GraS-like"/>
</dbReference>
<dbReference type="EMBL" id="SMFL01000001">
    <property type="protein sequence ID" value="TDE17998.1"/>
    <property type="molecule type" value="Genomic_DNA"/>
</dbReference>
<evidence type="ECO:0000256" key="5">
    <source>
        <dbReference type="ARBA" id="ARBA00022777"/>
    </source>
</evidence>
<gene>
    <name evidence="7" type="ORF">E0F88_00090</name>
</gene>
<comment type="caution">
    <text evidence="7">The sequence shown here is derived from an EMBL/GenBank/DDBJ whole genome shotgun (WGS) entry which is preliminary data.</text>
</comment>
<dbReference type="Gene3D" id="3.30.565.10">
    <property type="entry name" value="Histidine kinase-like ATPase, C-terminal domain"/>
    <property type="match status" value="1"/>
</dbReference>
<dbReference type="GO" id="GO:0000155">
    <property type="term" value="F:phosphorelay sensor kinase activity"/>
    <property type="evidence" value="ECO:0007669"/>
    <property type="project" value="TreeGrafter"/>
</dbReference>
<dbReference type="GO" id="GO:0016036">
    <property type="term" value="P:cellular response to phosphate starvation"/>
    <property type="evidence" value="ECO:0007669"/>
    <property type="project" value="TreeGrafter"/>
</dbReference>
<evidence type="ECO:0000256" key="6">
    <source>
        <dbReference type="ARBA" id="ARBA00023012"/>
    </source>
</evidence>
<dbReference type="GO" id="GO:0004721">
    <property type="term" value="F:phosphoprotein phosphatase activity"/>
    <property type="evidence" value="ECO:0007669"/>
    <property type="project" value="TreeGrafter"/>
</dbReference>
<accession>A0A4V2Z4T9</accession>
<dbReference type="SUPFAM" id="SSF55874">
    <property type="entry name" value="ATPase domain of HSP90 chaperone/DNA topoisomerase II/histidine kinase"/>
    <property type="match status" value="1"/>
</dbReference>
<dbReference type="RefSeq" id="WP_131955482.1">
    <property type="nucleotide sequence ID" value="NZ_SMFL01000001.1"/>
</dbReference>
<keyword evidence="8" id="KW-1185">Reference proteome</keyword>
<dbReference type="PANTHER" id="PTHR45453:SF1">
    <property type="entry name" value="PHOSPHATE REGULON SENSOR PROTEIN PHOR"/>
    <property type="match status" value="1"/>
</dbReference>
<evidence type="ECO:0000256" key="3">
    <source>
        <dbReference type="ARBA" id="ARBA00022553"/>
    </source>
</evidence>
<evidence type="ECO:0000313" key="8">
    <source>
        <dbReference type="Proteomes" id="UP000294850"/>
    </source>
</evidence>
<dbReference type="Proteomes" id="UP000294850">
    <property type="component" value="Unassembled WGS sequence"/>
</dbReference>
<name>A0A4V2Z4T9_9BACT</name>
<protein>
    <recommendedName>
        <fullName evidence="2">histidine kinase</fullName>
        <ecNumber evidence="2">2.7.13.3</ecNumber>
    </recommendedName>
</protein>
<keyword evidence="5 7" id="KW-0418">Kinase</keyword>
<keyword evidence="4" id="KW-0808">Transferase</keyword>
<dbReference type="PANTHER" id="PTHR45453">
    <property type="entry name" value="PHOSPHATE REGULON SENSOR PROTEIN PHOR"/>
    <property type="match status" value="1"/>
</dbReference>
<dbReference type="GO" id="GO:0005886">
    <property type="term" value="C:plasma membrane"/>
    <property type="evidence" value="ECO:0007669"/>
    <property type="project" value="TreeGrafter"/>
</dbReference>
<proteinExistence type="predicted"/>
<dbReference type="OrthoDB" id="9808408at2"/>
<keyword evidence="3" id="KW-0597">Phosphoprotein</keyword>
<evidence type="ECO:0000256" key="4">
    <source>
        <dbReference type="ARBA" id="ARBA00022679"/>
    </source>
</evidence>
<evidence type="ECO:0000256" key="1">
    <source>
        <dbReference type="ARBA" id="ARBA00000085"/>
    </source>
</evidence>
<sequence length="145" mass="17021">MQCLKKYVQGSLTTILNDFLSLDRLGEGKVINEKERFDLDLFLQHVIEDVQSHRKAGQEIVCIHDGIQKITLDKKKLGYIFIILISNTCKYSPENSRIFIRSFATDEQCLFEFPIRASAFRKMNRSFYLKSFSGRTTRVRYREPD</sequence>
<dbReference type="AlphaFoldDB" id="A0A4V2Z4T9"/>
<comment type="catalytic activity">
    <reaction evidence="1">
        <text>ATP + protein L-histidine = ADP + protein N-phospho-L-histidine.</text>
        <dbReference type="EC" id="2.7.13.3"/>
    </reaction>
</comment>
<keyword evidence="6" id="KW-0902">Two-component regulatory system</keyword>
<evidence type="ECO:0000256" key="2">
    <source>
        <dbReference type="ARBA" id="ARBA00012438"/>
    </source>
</evidence>